<dbReference type="Gene3D" id="2.60.200.20">
    <property type="match status" value="1"/>
</dbReference>
<organism evidence="3 4">
    <name type="scientific">Pseudovibrio ascidiaceicola</name>
    <dbReference type="NCBI Taxonomy" id="285279"/>
    <lineage>
        <taxon>Bacteria</taxon>
        <taxon>Pseudomonadati</taxon>
        <taxon>Pseudomonadota</taxon>
        <taxon>Alphaproteobacteria</taxon>
        <taxon>Hyphomicrobiales</taxon>
        <taxon>Stappiaceae</taxon>
        <taxon>Pseudovibrio</taxon>
    </lineage>
</organism>
<name>A0A1I4FCW6_9HYPH</name>
<sequence length="742" mass="80338">MGKLILKILVGQQAGAEVMLEPGEYTLGSDRNDDLQLADLSVAASHMQLRLQDNKIEISAKAGDIRTENGVSLTSGSDEWVEIEPLDVISIGVIKIALGAKNAQWATLSKALNATHDGEEQAAENSAANSILGENAKHVDAIFAPVAKYRKRIAFATVASAVVLGGFYLVGSGQISPRTASALPNGGIEAVRVALADLPFAERLSLRQDVDDQIYLTGYVSEPVQRRAITEAVERTEVPVRLRVRVIETLKKDIAGYLQSRGSNVSFALADDGELTLSGSVLDKTTADQLIADLRGLNGISGVTSNIKTADDYLLDVRKLAKRALIDDTIIFRLDDKTLEVSGIIASQDIDRWSGFLRSYSRQYAAFIPLRSLVKLVQENGQVVDLKANFDGGIEPLLAAVDPLTNEPVEERQTKVLELARAIKQQDGFAPDQPNRKSSSRLAKSNAAGQLETGPETPATPLQKATERLLSSIGITSAQASTSPTSQPSALEETVADQQATNAKQLEGKSEKQQGVTSQSKADVRFQNVALDDPELTEAAEVVFLAWMETAKAKGVVPEELRKNFLPLLVTPPSEGPLCSEDLSVPVSQIPVTVLWLDILSSSESLALTTFPEERQRYILEAAVNPAATRDCLIKSEKNNNIDLIPYSNFIRESLRNPGFISFLTRDLSSPSLTVTGASLIGERYVLNSENKRYKIGQSIDQSSRLLAVGELGALIREYEGYSVALYGDQTAWVVREANAKQ</sequence>
<feature type="compositionally biased region" description="Low complexity" evidence="1">
    <location>
        <begin position="477"/>
        <end position="490"/>
    </location>
</feature>
<dbReference type="Proteomes" id="UP000199598">
    <property type="component" value="Unassembled WGS sequence"/>
</dbReference>
<proteinExistence type="predicted"/>
<dbReference type="RefSeq" id="WP_093523828.1">
    <property type="nucleotide sequence ID" value="NZ_FOSK01000018.1"/>
</dbReference>
<comment type="caution">
    <text evidence="3">The sequence shown here is derived from an EMBL/GenBank/DDBJ whole genome shotgun (WGS) entry which is preliminary data.</text>
</comment>
<evidence type="ECO:0000259" key="2">
    <source>
        <dbReference type="Pfam" id="PF16697"/>
    </source>
</evidence>
<evidence type="ECO:0000313" key="4">
    <source>
        <dbReference type="Proteomes" id="UP000199598"/>
    </source>
</evidence>
<dbReference type="EMBL" id="FOSK01000018">
    <property type="protein sequence ID" value="SFL15754.1"/>
    <property type="molecule type" value="Genomic_DNA"/>
</dbReference>
<evidence type="ECO:0000256" key="1">
    <source>
        <dbReference type="SAM" id="MobiDB-lite"/>
    </source>
</evidence>
<feature type="domain" description="YscD cytoplasmic" evidence="2">
    <location>
        <begin position="7"/>
        <end position="100"/>
    </location>
</feature>
<evidence type="ECO:0000313" key="3">
    <source>
        <dbReference type="EMBL" id="SFL15754.1"/>
    </source>
</evidence>
<reference evidence="3 4" key="1">
    <citation type="submission" date="2016-10" db="EMBL/GenBank/DDBJ databases">
        <authorList>
            <person name="Varghese N."/>
            <person name="Submissions S."/>
        </authorList>
    </citation>
    <scope>NUCLEOTIDE SEQUENCE [LARGE SCALE GENOMIC DNA]</scope>
    <source>
        <strain evidence="3 4">DSM 16392</strain>
    </source>
</reference>
<accession>A0A1I4FCW6</accession>
<feature type="region of interest" description="Disordered" evidence="1">
    <location>
        <begin position="425"/>
        <end position="462"/>
    </location>
</feature>
<gene>
    <name evidence="3" type="ORF">SAMN04488518_11889</name>
</gene>
<feature type="region of interest" description="Disordered" evidence="1">
    <location>
        <begin position="477"/>
        <end position="521"/>
    </location>
</feature>
<dbReference type="InterPro" id="IPR008984">
    <property type="entry name" value="SMAD_FHA_dom_sf"/>
</dbReference>
<dbReference type="InterPro" id="IPR032030">
    <property type="entry name" value="YscD_cytoplasmic_dom"/>
</dbReference>
<dbReference type="Pfam" id="PF16697">
    <property type="entry name" value="Yop-YscD_cpl"/>
    <property type="match status" value="1"/>
</dbReference>
<protein>
    <submittedName>
        <fullName evidence="3">Type III secretion apparatus protein, YscD/HrpQ family</fullName>
    </submittedName>
</protein>
<keyword evidence="4" id="KW-1185">Reference proteome</keyword>
<dbReference type="SUPFAM" id="SSF49879">
    <property type="entry name" value="SMAD/FHA domain"/>
    <property type="match status" value="1"/>
</dbReference>